<dbReference type="PROSITE" id="PS00600">
    <property type="entry name" value="AA_TRANSFER_CLASS_3"/>
    <property type="match status" value="1"/>
</dbReference>
<comment type="pathway">
    <text evidence="3">Amino-acid degradation; 4-aminobutanoate degradation.</text>
</comment>
<gene>
    <name evidence="17" type="ORF">Airi02_066100</name>
</gene>
<dbReference type="InterPro" id="IPR015424">
    <property type="entry name" value="PyrdxlP-dep_Trfase"/>
</dbReference>
<dbReference type="InterPro" id="IPR049704">
    <property type="entry name" value="Aminotrans_3_PPA_site"/>
</dbReference>
<comment type="caution">
    <text evidence="17">The sequence shown here is derived from an EMBL/GenBank/DDBJ whole genome shotgun (WGS) entry which is preliminary data.</text>
</comment>
<evidence type="ECO:0000256" key="9">
    <source>
        <dbReference type="ARBA" id="ARBA00022898"/>
    </source>
</evidence>
<dbReference type="GO" id="GO:0042802">
    <property type="term" value="F:identical protein binding"/>
    <property type="evidence" value="ECO:0007669"/>
    <property type="project" value="TreeGrafter"/>
</dbReference>
<dbReference type="Gene3D" id="3.40.640.10">
    <property type="entry name" value="Type I PLP-dependent aspartate aminotransferase-like (Major domain)"/>
    <property type="match status" value="1"/>
</dbReference>
<keyword evidence="9 16" id="KW-0663">Pyridoxal phosphate</keyword>
<dbReference type="InterPro" id="IPR015422">
    <property type="entry name" value="PyrdxlP-dep_Trfase_small"/>
</dbReference>
<dbReference type="Proteomes" id="UP001165074">
    <property type="component" value="Unassembled WGS sequence"/>
</dbReference>
<dbReference type="AlphaFoldDB" id="A0A9W6S7P1"/>
<dbReference type="GO" id="GO:0030170">
    <property type="term" value="F:pyridoxal phosphate binding"/>
    <property type="evidence" value="ECO:0007669"/>
    <property type="project" value="InterPro"/>
</dbReference>
<evidence type="ECO:0000313" key="17">
    <source>
        <dbReference type="EMBL" id="GLY88681.1"/>
    </source>
</evidence>
<dbReference type="NCBIfam" id="NF004714">
    <property type="entry name" value="PRK06058.1"/>
    <property type="match status" value="1"/>
</dbReference>
<keyword evidence="8" id="KW-0808">Transferase</keyword>
<dbReference type="PIRSF" id="PIRSF000521">
    <property type="entry name" value="Transaminase_4ab_Lys_Orn"/>
    <property type="match status" value="1"/>
</dbReference>
<dbReference type="InterPro" id="IPR004632">
    <property type="entry name" value="4NH2But_aminotransferase_bac"/>
</dbReference>
<dbReference type="EMBL" id="BSTK01000011">
    <property type="protein sequence ID" value="GLY88681.1"/>
    <property type="molecule type" value="Genomic_DNA"/>
</dbReference>
<dbReference type="InterPro" id="IPR050103">
    <property type="entry name" value="Class-III_PLP-dep_AT"/>
</dbReference>
<comment type="similarity">
    <text evidence="4 16">Belongs to the class-III pyridoxal-phosphate-dependent aminotransferase family.</text>
</comment>
<evidence type="ECO:0000256" key="10">
    <source>
        <dbReference type="ARBA" id="ARBA00029760"/>
    </source>
</evidence>
<reference evidence="17" key="1">
    <citation type="submission" date="2023-03" db="EMBL/GenBank/DDBJ databases">
        <title>Actinoallomurus iriomotensis NBRC 103684.</title>
        <authorList>
            <person name="Ichikawa N."/>
            <person name="Sato H."/>
            <person name="Tonouchi N."/>
        </authorList>
    </citation>
    <scope>NUCLEOTIDE SEQUENCE</scope>
    <source>
        <strain evidence="17">NBRC 103684</strain>
    </source>
</reference>
<evidence type="ECO:0000256" key="13">
    <source>
        <dbReference type="ARBA" id="ARBA00031787"/>
    </source>
</evidence>
<evidence type="ECO:0000256" key="15">
    <source>
        <dbReference type="ARBA" id="ARBA00050054"/>
    </source>
</evidence>
<evidence type="ECO:0000256" key="3">
    <source>
        <dbReference type="ARBA" id="ARBA00005176"/>
    </source>
</evidence>
<comment type="catalytic activity">
    <reaction evidence="1">
        <text>(S)-3-amino-2-methylpropanoate + 2-oxoglutarate = 2-methyl-3-oxopropanoate + L-glutamate</text>
        <dbReference type="Rhea" id="RHEA:13993"/>
        <dbReference type="ChEBI" id="CHEBI:16810"/>
        <dbReference type="ChEBI" id="CHEBI:29985"/>
        <dbReference type="ChEBI" id="CHEBI:57700"/>
        <dbReference type="ChEBI" id="CHEBI:58655"/>
        <dbReference type="EC" id="2.6.1.22"/>
    </reaction>
</comment>
<dbReference type="RefSeq" id="WP_285578487.1">
    <property type="nucleotide sequence ID" value="NZ_BSTK01000011.1"/>
</dbReference>
<evidence type="ECO:0000256" key="5">
    <source>
        <dbReference type="ARBA" id="ARBA00012876"/>
    </source>
</evidence>
<organism evidence="17 18">
    <name type="scientific">Actinoallomurus iriomotensis</name>
    <dbReference type="NCBI Taxonomy" id="478107"/>
    <lineage>
        <taxon>Bacteria</taxon>
        <taxon>Bacillati</taxon>
        <taxon>Actinomycetota</taxon>
        <taxon>Actinomycetes</taxon>
        <taxon>Streptosporangiales</taxon>
        <taxon>Thermomonosporaceae</taxon>
        <taxon>Actinoallomurus</taxon>
    </lineage>
</organism>
<evidence type="ECO:0000256" key="7">
    <source>
        <dbReference type="ARBA" id="ARBA00022576"/>
    </source>
</evidence>
<dbReference type="EC" id="2.6.1.19" evidence="6"/>
<dbReference type="CDD" id="cd00610">
    <property type="entry name" value="OAT_like"/>
    <property type="match status" value="1"/>
</dbReference>
<dbReference type="GO" id="GO:0047298">
    <property type="term" value="F:(S)-3-amino-2-methylpropionate transaminase activity"/>
    <property type="evidence" value="ECO:0007669"/>
    <property type="project" value="UniProtKB-EC"/>
</dbReference>
<comment type="cofactor">
    <cofactor evidence="2">
        <name>pyridoxal 5'-phosphate</name>
        <dbReference type="ChEBI" id="CHEBI:597326"/>
    </cofactor>
</comment>
<dbReference type="PANTHER" id="PTHR11986:SF58">
    <property type="entry name" value="LEUCINE_METHIONINE RACEMASE"/>
    <property type="match status" value="1"/>
</dbReference>
<dbReference type="FunFam" id="3.40.640.10:FF:000013">
    <property type="entry name" value="4-aminobutyrate aminotransferase"/>
    <property type="match status" value="1"/>
</dbReference>
<protein>
    <recommendedName>
        <fullName evidence="12">(S)-3-amino-2-methylpropionate transaminase</fullName>
        <ecNumber evidence="6">2.6.1.19</ecNumber>
        <ecNumber evidence="5">2.6.1.22</ecNumber>
    </recommendedName>
    <alternativeName>
        <fullName evidence="13">GABA aminotransferase</fullName>
    </alternativeName>
    <alternativeName>
        <fullName evidence="11">Gamma-amino-N-butyrate transaminase</fullName>
    </alternativeName>
    <alternativeName>
        <fullName evidence="15">Glutamate:succinic semialdehyde transaminase</fullName>
    </alternativeName>
    <alternativeName>
        <fullName evidence="10">L-AIBAT</fullName>
    </alternativeName>
</protein>
<name>A0A9W6S7P1_9ACTN</name>
<evidence type="ECO:0000256" key="12">
    <source>
        <dbReference type="ARBA" id="ARBA00030857"/>
    </source>
</evidence>
<evidence type="ECO:0000256" key="6">
    <source>
        <dbReference type="ARBA" id="ARBA00012912"/>
    </source>
</evidence>
<keyword evidence="7 17" id="KW-0032">Aminotransferase</keyword>
<dbReference type="GO" id="GO:0009448">
    <property type="term" value="P:gamma-aminobutyric acid metabolic process"/>
    <property type="evidence" value="ECO:0007669"/>
    <property type="project" value="InterPro"/>
</dbReference>
<evidence type="ECO:0000256" key="14">
    <source>
        <dbReference type="ARBA" id="ARBA00048021"/>
    </source>
</evidence>
<sequence length="445" mass="46833">MTGIEQRRILNTAIPGPRSAALQARKNAAVSAGVSTGLPVYVERAGGGILVDADGNQLIDFGSGIAVTTVGNAAPRVVERVQAQVADFTHTCFMITPYAEYVEVAEALAELTPGDHEKRSALFNSGAEAVENAVKIARSATGRQAVVAFDHAYHGRTNLTMSLTAKNMPYKHRFGPFAGEIYRVPMAYPYRWPTGPDNCAEEAFAQFTSQVHTQIGEENTAAVIIEPIQGEGGFVVPPDGFLTRVADWCRDNGVLLIADEIQTGFCRTGDWFACDHEGVVPDLITTAKGIAGGLPLAAVTGRAEVMDAVHPGGLGGTYGGNPVACAAALGAIETMKTEDLPRRARAVEALFLPRLRDLAAKYSQIGDVRGRGAMLAVELVSDPAAKTPDPALTAAVNKACHAEGLVTLTAGTYGNVLRFLPPLSSPDHLLTEGLDILEGAFAATV</sequence>
<dbReference type="PANTHER" id="PTHR11986">
    <property type="entry name" value="AMINOTRANSFERASE CLASS III"/>
    <property type="match status" value="1"/>
</dbReference>
<evidence type="ECO:0000256" key="4">
    <source>
        <dbReference type="ARBA" id="ARBA00008954"/>
    </source>
</evidence>
<dbReference type="SUPFAM" id="SSF53383">
    <property type="entry name" value="PLP-dependent transferases"/>
    <property type="match status" value="1"/>
</dbReference>
<dbReference type="InterPro" id="IPR005814">
    <property type="entry name" value="Aminotrans_3"/>
</dbReference>
<evidence type="ECO:0000256" key="11">
    <source>
        <dbReference type="ARBA" id="ARBA00030204"/>
    </source>
</evidence>
<evidence type="ECO:0000256" key="1">
    <source>
        <dbReference type="ARBA" id="ARBA00001750"/>
    </source>
</evidence>
<dbReference type="Gene3D" id="3.90.1150.10">
    <property type="entry name" value="Aspartate Aminotransferase, domain 1"/>
    <property type="match status" value="1"/>
</dbReference>
<dbReference type="GO" id="GO:0034386">
    <property type="term" value="F:4-aminobutyrate:2-oxoglutarate transaminase activity"/>
    <property type="evidence" value="ECO:0007669"/>
    <property type="project" value="UniProtKB-EC"/>
</dbReference>
<comment type="catalytic activity">
    <reaction evidence="14">
        <text>4-aminobutanoate + 2-oxoglutarate = succinate semialdehyde + L-glutamate</text>
        <dbReference type="Rhea" id="RHEA:23352"/>
        <dbReference type="ChEBI" id="CHEBI:16810"/>
        <dbReference type="ChEBI" id="CHEBI:29985"/>
        <dbReference type="ChEBI" id="CHEBI:57706"/>
        <dbReference type="ChEBI" id="CHEBI:59888"/>
        <dbReference type="EC" id="2.6.1.19"/>
    </reaction>
</comment>
<proteinExistence type="inferred from homology"/>
<dbReference type="NCBIfam" id="TIGR00700">
    <property type="entry name" value="GABAtrnsam"/>
    <property type="match status" value="1"/>
</dbReference>
<evidence type="ECO:0000256" key="2">
    <source>
        <dbReference type="ARBA" id="ARBA00001933"/>
    </source>
</evidence>
<dbReference type="EC" id="2.6.1.22" evidence="5"/>
<evidence type="ECO:0000313" key="18">
    <source>
        <dbReference type="Proteomes" id="UP001165074"/>
    </source>
</evidence>
<evidence type="ECO:0000256" key="8">
    <source>
        <dbReference type="ARBA" id="ARBA00022679"/>
    </source>
</evidence>
<dbReference type="Pfam" id="PF00202">
    <property type="entry name" value="Aminotran_3"/>
    <property type="match status" value="1"/>
</dbReference>
<evidence type="ECO:0000256" key="16">
    <source>
        <dbReference type="RuleBase" id="RU003560"/>
    </source>
</evidence>
<keyword evidence="18" id="KW-1185">Reference proteome</keyword>
<dbReference type="InterPro" id="IPR015421">
    <property type="entry name" value="PyrdxlP-dep_Trfase_major"/>
</dbReference>
<accession>A0A9W6S7P1</accession>